<name>A0ABR0EIZ9_ZASCE</name>
<proteinExistence type="predicted"/>
<protein>
    <submittedName>
        <fullName evidence="3">Uncharacterized protein</fullName>
    </submittedName>
</protein>
<evidence type="ECO:0000313" key="3">
    <source>
        <dbReference type="EMBL" id="KAK4501497.1"/>
    </source>
</evidence>
<dbReference type="Proteomes" id="UP001305779">
    <property type="component" value="Unassembled WGS sequence"/>
</dbReference>
<evidence type="ECO:0000256" key="1">
    <source>
        <dbReference type="SAM" id="MobiDB-lite"/>
    </source>
</evidence>
<keyword evidence="4" id="KW-1185">Reference proteome</keyword>
<organism evidence="3 4">
    <name type="scientific">Zasmidium cellare</name>
    <name type="common">Wine cellar mold</name>
    <name type="synonym">Racodium cellare</name>
    <dbReference type="NCBI Taxonomy" id="395010"/>
    <lineage>
        <taxon>Eukaryota</taxon>
        <taxon>Fungi</taxon>
        <taxon>Dikarya</taxon>
        <taxon>Ascomycota</taxon>
        <taxon>Pezizomycotina</taxon>
        <taxon>Dothideomycetes</taxon>
        <taxon>Dothideomycetidae</taxon>
        <taxon>Mycosphaerellales</taxon>
        <taxon>Mycosphaerellaceae</taxon>
        <taxon>Zasmidium</taxon>
    </lineage>
</organism>
<evidence type="ECO:0000256" key="2">
    <source>
        <dbReference type="SAM" id="SignalP"/>
    </source>
</evidence>
<comment type="caution">
    <text evidence="3">The sequence shown here is derived from an EMBL/GenBank/DDBJ whole genome shotgun (WGS) entry which is preliminary data.</text>
</comment>
<feature type="compositionally biased region" description="Low complexity" evidence="1">
    <location>
        <begin position="251"/>
        <end position="276"/>
    </location>
</feature>
<accession>A0ABR0EIZ9</accession>
<dbReference type="EMBL" id="JAXOVC010000005">
    <property type="protein sequence ID" value="KAK4501497.1"/>
    <property type="molecule type" value="Genomic_DNA"/>
</dbReference>
<keyword evidence="2" id="KW-0732">Signal</keyword>
<feature type="region of interest" description="Disordered" evidence="1">
    <location>
        <begin position="251"/>
        <end position="295"/>
    </location>
</feature>
<reference evidence="3 4" key="1">
    <citation type="journal article" date="2023" name="G3 (Bethesda)">
        <title>A chromosome-level genome assembly of Zasmidium syzygii isolated from banana leaves.</title>
        <authorList>
            <person name="van Westerhoven A.C."/>
            <person name="Mehrabi R."/>
            <person name="Talebi R."/>
            <person name="Steentjes M.B.F."/>
            <person name="Corcolon B."/>
            <person name="Chong P.A."/>
            <person name="Kema G.H.J."/>
            <person name="Seidl M.F."/>
        </authorList>
    </citation>
    <scope>NUCLEOTIDE SEQUENCE [LARGE SCALE GENOMIC DNA]</scope>
    <source>
        <strain evidence="3 4">P124</strain>
    </source>
</reference>
<feature type="signal peptide" evidence="2">
    <location>
        <begin position="1"/>
        <end position="18"/>
    </location>
</feature>
<feature type="chain" id="PRO_5045440535" evidence="2">
    <location>
        <begin position="19"/>
        <end position="320"/>
    </location>
</feature>
<gene>
    <name evidence="3" type="ORF">PRZ48_007306</name>
</gene>
<sequence>MHLIKPTTFALLATGTAAQNASSSSSSGGYMCPIKTSTADMTALEYGWVFQDFLYKYYMANGEFSASDFAKMPMSDMKASNGMTKAQNLATNMNGLTTQAKLAVQGLQDLGAPEMQCNYSYPPSVAEDPMAFVVAVAYVEATLCGTFIGLADYVQNPTSAFLMARIAAEHGIHGSFLRSLMDPVPYSQNSTMLTPAFTPMEVLQPSNDEAVRDNVGNLGAFIPQSYVTVPNAPCSGEVTIGKVNAKLSNAGTSSSMASSQGSSATQSGYASPTSGMMGSGSSMGDGSNSSSVQQYTGAGSKGGFSTVLLGAIGVVAGLLA</sequence>
<evidence type="ECO:0000313" key="4">
    <source>
        <dbReference type="Proteomes" id="UP001305779"/>
    </source>
</evidence>